<proteinExistence type="predicted"/>
<feature type="region of interest" description="Disordered" evidence="2">
    <location>
        <begin position="1"/>
        <end position="44"/>
    </location>
</feature>
<dbReference type="Pfam" id="PF07793">
    <property type="entry name" value="DUF1631"/>
    <property type="match status" value="1"/>
</dbReference>
<dbReference type="RefSeq" id="WP_161857898.1">
    <property type="nucleotide sequence ID" value="NZ_JACHHR010000008.1"/>
</dbReference>
<name>A0ABX6IUZ7_9GAMM</name>
<accession>A0ABX6IUZ7</accession>
<feature type="region of interest" description="Disordered" evidence="2">
    <location>
        <begin position="250"/>
        <end position="294"/>
    </location>
</feature>
<organism evidence="3 4">
    <name type="scientific">Microbulbifer hydrolyticus</name>
    <dbReference type="NCBI Taxonomy" id="48074"/>
    <lineage>
        <taxon>Bacteria</taxon>
        <taxon>Pseudomonadati</taxon>
        <taxon>Pseudomonadota</taxon>
        <taxon>Gammaproteobacteria</taxon>
        <taxon>Cellvibrionales</taxon>
        <taxon>Microbulbiferaceae</taxon>
        <taxon>Microbulbifer</taxon>
    </lineage>
</organism>
<sequence length="820" mass="90748">MPGGQRAVNKDDMDQNKNELFVITGGASNGKTRESASRPGASRQLSKTVNLVNQKAIQWLQSRAEEVFAQVDDSLFTMAEKAHQQEEQDRLFHAIRALRVELGDLVDGFCDGVEERFREPRNDHPDEEGLVSEASLKSLSLLNDEDLEQQVAIRTMISNVKRDHAESIAALSLRLDTLLPCKVYDDNLPLGPAAICAAFADALEDVDIALHARMTVFKKFELHLVNRLGELYDSCNGLLIEQGVLPTIEDPLRHRNRPGRRPSRQASPGWQGEGAQAQMSPDGDGQAFQAPGVAGNPGGGYGTAAMAGAGTGGMASNGNFAPGLMPVGSGAAPMATPALFQQLGQFQMSLPVQSAPAGQLINVTELLQEHLKASNQSASLHELDSEVIRLVDMLFSFMLEDRNLAEPIKAQLIRLQLPMLKLAVADKAFFSKGGHPARRLLNEMADAAIGWQPGENYLNDPLYREVSAIVDGVLAEYDDDDQVFARLLESFREFSVRERKRAAVMERRTIDEAQGAARVEAAKARVAAVFDALTAERKLPKIVHEWLTRVWSSILFRTCLKEGTGSGLWRQNVLTARDLIWSVVAPMPESSVKMRHLLPDLRKRLQEGAQSLALSAGDQQRLLGGLDVLYRERQKLSERVESERERRTRERLVQELRREADNVVSIPVAEGMELEVLDEEPGAPVDEVRDLPANVKALPEVDEIQEVVAKAAVGDTASAKAVPQDDDHWQQTYHLKDSWFLLRHPEKLPMRCRLAAIIKDLDQFMFVNRQGAKVGVYSRQELAQALRNEEMMPLEQGPLFERALEYVVGNCGESKIAISV</sequence>
<dbReference type="InterPro" id="IPR012434">
    <property type="entry name" value="DUF1631"/>
</dbReference>
<feature type="compositionally biased region" description="Basic residues" evidence="2">
    <location>
        <begin position="254"/>
        <end position="263"/>
    </location>
</feature>
<dbReference type="Proteomes" id="UP000464675">
    <property type="component" value="Chromosome"/>
</dbReference>
<dbReference type="EMBL" id="CP047491">
    <property type="protein sequence ID" value="QHQ38566.1"/>
    <property type="molecule type" value="Genomic_DNA"/>
</dbReference>
<keyword evidence="1" id="KW-0175">Coiled coil</keyword>
<gene>
    <name evidence="3" type="ORF">GTQ55_05925</name>
</gene>
<evidence type="ECO:0000313" key="4">
    <source>
        <dbReference type="Proteomes" id="UP000464675"/>
    </source>
</evidence>
<keyword evidence="4" id="KW-1185">Reference proteome</keyword>
<evidence type="ECO:0000256" key="1">
    <source>
        <dbReference type="SAM" id="Coils"/>
    </source>
</evidence>
<feature type="coiled-coil region" evidence="1">
    <location>
        <begin position="626"/>
        <end position="659"/>
    </location>
</feature>
<evidence type="ECO:0000313" key="3">
    <source>
        <dbReference type="EMBL" id="QHQ38566.1"/>
    </source>
</evidence>
<feature type="compositionally biased region" description="Basic and acidic residues" evidence="2">
    <location>
        <begin position="8"/>
        <end position="17"/>
    </location>
</feature>
<protein>
    <submittedName>
        <fullName evidence="3">DUF1631 family protein</fullName>
    </submittedName>
</protein>
<evidence type="ECO:0000256" key="2">
    <source>
        <dbReference type="SAM" id="MobiDB-lite"/>
    </source>
</evidence>
<reference evidence="3 4" key="1">
    <citation type="submission" date="2020-01" db="EMBL/GenBank/DDBJ databases">
        <title>The possibility of degradation of plastic by Microbulbifer hydrolyticus IRE-31.</title>
        <authorList>
            <person name="Liu L."/>
        </authorList>
    </citation>
    <scope>NUCLEOTIDE SEQUENCE [LARGE SCALE GENOMIC DNA]</scope>
    <source>
        <strain evidence="3 4">IRE-31</strain>
    </source>
</reference>